<comment type="caution">
    <text evidence="10">The sequence shown here is derived from an EMBL/GenBank/DDBJ whole genome shotgun (WGS) entry which is preliminary data.</text>
</comment>
<dbReference type="NCBIfam" id="NF000818">
    <property type="entry name" value="PRK00062.1"/>
    <property type="match status" value="1"/>
</dbReference>
<dbReference type="EMBL" id="NEXC01000118">
    <property type="protein sequence ID" value="PSN81911.1"/>
    <property type="molecule type" value="Genomic_DNA"/>
</dbReference>
<dbReference type="InterPro" id="IPR015422">
    <property type="entry name" value="PyrdxlP-dep_Trfase_small"/>
</dbReference>
<dbReference type="PANTHER" id="PTHR43713:SF3">
    <property type="entry name" value="GLUTAMATE-1-SEMIALDEHYDE 2,1-AMINOMUTASE 1, CHLOROPLASTIC-RELATED"/>
    <property type="match status" value="1"/>
</dbReference>
<evidence type="ECO:0000256" key="6">
    <source>
        <dbReference type="ARBA" id="ARBA00023235"/>
    </source>
</evidence>
<dbReference type="PANTHER" id="PTHR43713">
    <property type="entry name" value="GLUTAMATE-1-SEMIALDEHYDE 2,1-AMINOMUTASE"/>
    <property type="match status" value="1"/>
</dbReference>
<dbReference type="InterPro" id="IPR015424">
    <property type="entry name" value="PyrdxlP-dep_Trfase"/>
</dbReference>
<keyword evidence="7 8" id="KW-0627">Porphyrin biosynthesis</keyword>
<keyword evidence="6 8" id="KW-0413">Isomerase</keyword>
<dbReference type="UniPathway" id="UPA00251">
    <property type="reaction ID" value="UER00317"/>
</dbReference>
<feature type="coiled-coil region" evidence="9">
    <location>
        <begin position="303"/>
        <end position="334"/>
    </location>
</feature>
<dbReference type="InterPro" id="IPR005814">
    <property type="entry name" value="Aminotrans_3"/>
</dbReference>
<dbReference type="GO" id="GO:0030170">
    <property type="term" value="F:pyridoxal phosphate binding"/>
    <property type="evidence" value="ECO:0007669"/>
    <property type="project" value="InterPro"/>
</dbReference>
<dbReference type="AlphaFoldDB" id="A0A2R6A6A0"/>
<dbReference type="CDD" id="cd00610">
    <property type="entry name" value="OAT_like"/>
    <property type="match status" value="1"/>
</dbReference>
<evidence type="ECO:0000256" key="2">
    <source>
        <dbReference type="ARBA" id="ARBA00001933"/>
    </source>
</evidence>
<dbReference type="PROSITE" id="PS00600">
    <property type="entry name" value="AA_TRANSFER_CLASS_3"/>
    <property type="match status" value="1"/>
</dbReference>
<dbReference type="Gene3D" id="3.40.640.10">
    <property type="entry name" value="Type I PLP-dependent aspartate aminotransferase-like (Major domain)"/>
    <property type="match status" value="1"/>
</dbReference>
<dbReference type="FunFam" id="3.40.640.10:FF:000021">
    <property type="entry name" value="Glutamate-1-semialdehyde 2,1-aminomutase"/>
    <property type="match status" value="1"/>
</dbReference>
<dbReference type="GO" id="GO:0008483">
    <property type="term" value="F:transaminase activity"/>
    <property type="evidence" value="ECO:0007669"/>
    <property type="project" value="InterPro"/>
</dbReference>
<name>A0A2R6A6A0_9ARCH</name>
<proteinExistence type="inferred from homology"/>
<keyword evidence="9" id="KW-0175">Coiled coil</keyword>
<dbReference type="Proteomes" id="UP000240880">
    <property type="component" value="Unassembled WGS sequence"/>
</dbReference>
<dbReference type="InterPro" id="IPR049704">
    <property type="entry name" value="Aminotrans_3_PPA_site"/>
</dbReference>
<evidence type="ECO:0000256" key="7">
    <source>
        <dbReference type="ARBA" id="ARBA00023244"/>
    </source>
</evidence>
<comment type="subcellular location">
    <subcellularLocation>
        <location evidence="8">Cytoplasm</location>
    </subcellularLocation>
</comment>
<keyword evidence="5 8" id="KW-0663">Pyridoxal phosphate</keyword>
<feature type="modified residue" description="N6-(pyridoxal phosphate)lysine" evidence="8">
    <location>
        <position position="259"/>
    </location>
</feature>
<evidence type="ECO:0000256" key="8">
    <source>
        <dbReference type="HAMAP-Rule" id="MF_00375"/>
    </source>
</evidence>
<dbReference type="GO" id="GO:0005737">
    <property type="term" value="C:cytoplasm"/>
    <property type="evidence" value="ECO:0007669"/>
    <property type="project" value="UniProtKB-SubCell"/>
</dbReference>
<dbReference type="NCBIfam" id="TIGR00713">
    <property type="entry name" value="hemL"/>
    <property type="match status" value="1"/>
</dbReference>
<evidence type="ECO:0000256" key="4">
    <source>
        <dbReference type="ARBA" id="ARBA00008981"/>
    </source>
</evidence>
<comment type="cofactor">
    <cofactor evidence="2 8">
        <name>pyridoxal 5'-phosphate</name>
        <dbReference type="ChEBI" id="CHEBI:597326"/>
    </cofactor>
</comment>
<dbReference type="SUPFAM" id="SSF53383">
    <property type="entry name" value="PLP-dependent transferases"/>
    <property type="match status" value="1"/>
</dbReference>
<keyword evidence="8" id="KW-0963">Cytoplasm</keyword>
<protein>
    <recommendedName>
        <fullName evidence="8">Glutamate-1-semialdehyde 2,1-aminomutase</fullName>
        <shortName evidence="8">GSA</shortName>
        <ecNumber evidence="8">5.4.3.8</ecNumber>
    </recommendedName>
    <alternativeName>
        <fullName evidence="8">Glutamate-1-semialdehyde aminotransferase</fullName>
        <shortName evidence="8">GSA-AT</shortName>
    </alternativeName>
</protein>
<evidence type="ECO:0000256" key="3">
    <source>
        <dbReference type="ARBA" id="ARBA00004819"/>
    </source>
</evidence>
<gene>
    <name evidence="8" type="primary">hemL</name>
    <name evidence="10" type="ORF">B9Q01_09500</name>
</gene>
<reference evidence="10 11" key="1">
    <citation type="submission" date="2017-04" db="EMBL/GenBank/DDBJ databases">
        <title>Novel microbial lineages endemic to geothermal iron-oxide mats fill important gaps in the evolutionary history of Archaea.</title>
        <authorList>
            <person name="Jay Z.J."/>
            <person name="Beam J.P."/>
            <person name="Dlakic M."/>
            <person name="Rusch D.B."/>
            <person name="Kozubal M.A."/>
            <person name="Inskeep W.P."/>
        </authorList>
    </citation>
    <scope>NUCLEOTIDE SEQUENCE [LARGE SCALE GENOMIC DNA]</scope>
    <source>
        <strain evidence="10">OSP_D</strain>
    </source>
</reference>
<dbReference type="InterPro" id="IPR015421">
    <property type="entry name" value="PyrdxlP-dep_Trfase_major"/>
</dbReference>
<dbReference type="Pfam" id="PF00202">
    <property type="entry name" value="Aminotran_3"/>
    <property type="match status" value="1"/>
</dbReference>
<sequence>MKNAELFERAKKVLPLGVNSPVRFFEPYPFFVKSASGAHLYDIEGTRYLDYAMGYGALLFGHAYAPIINAIKQRLDTGTLYGTPTEEEVVLAEKLSSLYPTLEMSRCVNSGTEATMHAIRLARGYTKRKSVIKFDGCFHGSHDTVLVKAGSGASTFGVPSSAGVLEELSKYTIVAQFNDVQSVERAFKEQEIAAVIVEPVMANYGLIPPSEDFLKSLRELCDQNDALLIFDEVVTGFRLSKGGAQSYYNVQADITTLGKVLGGGFPIAVYGGLREIMSRVSPSGDVYQAGTYSGNPVSVTAALKVLELLSESLYQRLREYTRELTKKIAQIAEEARITLVTNQIESMFQLFFTNKPVRNAHDVRACDTKMFKALHSALLKEGVFLPPSQFETNFVSSAHTKDELEKTTNAFQRALNKLKTQLDKTD</sequence>
<dbReference type="EC" id="5.4.3.8" evidence="8"/>
<accession>A0A2R6A6A0</accession>
<organism evidence="10 11">
    <name type="scientific">Candidatus Marsarchaeota G1 archaeon OSP_D</name>
    <dbReference type="NCBI Taxonomy" id="1978155"/>
    <lineage>
        <taxon>Archaea</taxon>
        <taxon>Candidatus Marsarchaeota</taxon>
        <taxon>Candidatus Marsarchaeota group 1</taxon>
    </lineage>
</organism>
<evidence type="ECO:0000313" key="10">
    <source>
        <dbReference type="EMBL" id="PSN81911.1"/>
    </source>
</evidence>
<comment type="catalytic activity">
    <reaction evidence="1 8">
        <text>(S)-4-amino-5-oxopentanoate = 5-aminolevulinate</text>
        <dbReference type="Rhea" id="RHEA:14265"/>
        <dbReference type="ChEBI" id="CHEBI:57501"/>
        <dbReference type="ChEBI" id="CHEBI:356416"/>
        <dbReference type="EC" id="5.4.3.8"/>
    </reaction>
</comment>
<dbReference type="GO" id="GO:0042286">
    <property type="term" value="F:glutamate-1-semialdehyde 2,1-aminomutase activity"/>
    <property type="evidence" value="ECO:0007669"/>
    <property type="project" value="UniProtKB-UniRule"/>
</dbReference>
<evidence type="ECO:0000256" key="9">
    <source>
        <dbReference type="SAM" id="Coils"/>
    </source>
</evidence>
<comment type="similarity">
    <text evidence="4 8">Belongs to the class-III pyridoxal-phosphate-dependent aminotransferase family. HemL subfamily.</text>
</comment>
<dbReference type="InterPro" id="IPR004639">
    <property type="entry name" value="4pyrrol_synth_GluAld_NH2Trfase"/>
</dbReference>
<dbReference type="GO" id="GO:0006782">
    <property type="term" value="P:protoporphyrinogen IX biosynthetic process"/>
    <property type="evidence" value="ECO:0007669"/>
    <property type="project" value="UniProtKB-UniRule"/>
</dbReference>
<dbReference type="Gene3D" id="3.90.1150.10">
    <property type="entry name" value="Aspartate Aminotransferase, domain 1"/>
    <property type="match status" value="1"/>
</dbReference>
<evidence type="ECO:0000256" key="5">
    <source>
        <dbReference type="ARBA" id="ARBA00022898"/>
    </source>
</evidence>
<evidence type="ECO:0000313" key="11">
    <source>
        <dbReference type="Proteomes" id="UP000240880"/>
    </source>
</evidence>
<comment type="pathway">
    <text evidence="3">Porphyrin-containing compound metabolism; protoporphyrin-IX biosynthesis; 5-aminolevulinate from L-glutamyl-tRNA(Glu): step 2/2.</text>
</comment>
<dbReference type="HAMAP" id="MF_00375">
    <property type="entry name" value="HemL_aminotrans_3"/>
    <property type="match status" value="1"/>
</dbReference>
<evidence type="ECO:0000256" key="1">
    <source>
        <dbReference type="ARBA" id="ARBA00001579"/>
    </source>
</evidence>